<evidence type="ECO:0000256" key="1">
    <source>
        <dbReference type="SAM" id="Phobius"/>
    </source>
</evidence>
<keyword evidence="1" id="KW-0812">Transmembrane</keyword>
<protein>
    <recommendedName>
        <fullName evidence="4">DUF2157 domain-containing protein</fullName>
    </recommendedName>
</protein>
<feature type="transmembrane region" description="Helical" evidence="1">
    <location>
        <begin position="167"/>
        <end position="186"/>
    </location>
</feature>
<feature type="transmembrane region" description="Helical" evidence="1">
    <location>
        <begin position="314"/>
        <end position="331"/>
    </location>
</feature>
<feature type="transmembrane region" description="Helical" evidence="1">
    <location>
        <begin position="79"/>
        <end position="101"/>
    </location>
</feature>
<dbReference type="Proteomes" id="UP001357452">
    <property type="component" value="Unassembled WGS sequence"/>
</dbReference>
<feature type="transmembrane region" description="Helical" evidence="1">
    <location>
        <begin position="291"/>
        <end position="308"/>
    </location>
</feature>
<name>A0ABU7RF84_9BACT</name>
<evidence type="ECO:0000313" key="3">
    <source>
        <dbReference type="Proteomes" id="UP001357452"/>
    </source>
</evidence>
<reference evidence="2 3" key="1">
    <citation type="submission" date="2024-01" db="EMBL/GenBank/DDBJ databases">
        <title>Niabella digestum sp. nov., isolated from waste digestion system.</title>
        <authorList>
            <person name="Zhang L."/>
        </authorList>
    </citation>
    <scope>NUCLEOTIDE SEQUENCE [LARGE SCALE GENOMIC DNA]</scope>
    <source>
        <strain evidence="2 3">A18</strain>
    </source>
</reference>
<feature type="transmembrane region" description="Helical" evidence="1">
    <location>
        <begin position="198"/>
        <end position="218"/>
    </location>
</feature>
<evidence type="ECO:0000313" key="2">
    <source>
        <dbReference type="EMBL" id="MEE6186668.1"/>
    </source>
</evidence>
<feature type="transmembrane region" description="Helical" evidence="1">
    <location>
        <begin position="46"/>
        <end position="67"/>
    </location>
</feature>
<feature type="transmembrane region" description="Helical" evidence="1">
    <location>
        <begin position="230"/>
        <end position="253"/>
    </location>
</feature>
<gene>
    <name evidence="2" type="ORF">V2H41_05215</name>
</gene>
<evidence type="ECO:0008006" key="4">
    <source>
        <dbReference type="Google" id="ProtNLM"/>
    </source>
</evidence>
<keyword evidence="1" id="KW-0472">Membrane</keyword>
<feature type="transmembrane region" description="Helical" evidence="1">
    <location>
        <begin position="265"/>
        <end position="284"/>
    </location>
</feature>
<feature type="transmembrane region" description="Helical" evidence="1">
    <location>
        <begin position="144"/>
        <end position="162"/>
    </location>
</feature>
<keyword evidence="1" id="KW-1133">Transmembrane helix</keyword>
<feature type="transmembrane region" description="Helical" evidence="1">
    <location>
        <begin position="113"/>
        <end position="132"/>
    </location>
</feature>
<dbReference type="RefSeq" id="WP_330974075.1">
    <property type="nucleotide sequence ID" value="NZ_JAZGLY010000002.1"/>
</dbReference>
<accession>A0ABU7RF84</accession>
<dbReference type="EMBL" id="JAZGLY010000002">
    <property type="protein sequence ID" value="MEE6186668.1"/>
    <property type="molecule type" value="Genomic_DNA"/>
</dbReference>
<proteinExistence type="predicted"/>
<comment type="caution">
    <text evidence="2">The sequence shown here is derived from an EMBL/GenBank/DDBJ whole genome shotgun (WGS) entry which is preliminary data.</text>
</comment>
<organism evidence="2 3">
    <name type="scientific">Niabella digestorum</name>
    <dbReference type="NCBI Taxonomy" id="3117701"/>
    <lineage>
        <taxon>Bacteria</taxon>
        <taxon>Pseudomonadati</taxon>
        <taxon>Bacteroidota</taxon>
        <taxon>Chitinophagia</taxon>
        <taxon>Chitinophagales</taxon>
        <taxon>Chitinophagaceae</taxon>
        <taxon>Niabella</taxon>
    </lineage>
</organism>
<keyword evidence="3" id="KW-1185">Reference proteome</keyword>
<sequence length="343" mass="39840">MRVNKKESKLLKEAIEEWENNALIDKTTAQKLRDTVSPYRSEFDTIAFYAAIAAVSCAILAFGALVLDEKWIERIRKYFAFSEFAIGLAFALCSGLLIWIARRRNRKYPYASLANESFTILIALTLGVSVTYFSKSLSISTDYYGIAIFITAVLYGIVAFYLNTKLLWCCALLALISSWGAQTYAWSQDTYKTYFLGMNYPLRMTFLGAAMVGCSWLLRQQPYFKKYYSFTWHFSWIFLFTSALFLSVSGNLSYEVWSAIRQGKLFMWAIAYTVLLIIVLAYAIRNKEETLRDITIIFFLLNIYTRYFEYFWNRTNKGLFFALLAISFWLISKKAEQLRKKLS</sequence>